<accession>A0A830C3E7</accession>
<reference evidence="1" key="1">
    <citation type="submission" date="2020-07" db="EMBL/GenBank/DDBJ databases">
        <title>Ethylene signaling mediates host invasion by parasitic plants.</title>
        <authorList>
            <person name="Yoshida S."/>
        </authorList>
    </citation>
    <scope>NUCLEOTIDE SEQUENCE</scope>
    <source>
        <strain evidence="1">Okayama</strain>
    </source>
</reference>
<dbReference type="Proteomes" id="UP000653305">
    <property type="component" value="Unassembled WGS sequence"/>
</dbReference>
<sequence length="70" mass="7766">MLEEKHGKSKVSVSFECVTLKADKAAEEHISKFMPKLVGPDAVVNIGPMTIMGLDFDADTEHVHIEQNDR</sequence>
<proteinExistence type="predicted"/>
<gene>
    <name evidence="1" type="ORF">PHJA_001669100</name>
</gene>
<dbReference type="OrthoDB" id="1898337at2759"/>
<comment type="caution">
    <text evidence="1">The sequence shown here is derived from an EMBL/GenBank/DDBJ whole genome shotgun (WGS) entry which is preliminary data.</text>
</comment>
<name>A0A830C3E7_9LAMI</name>
<keyword evidence="2" id="KW-1185">Reference proteome</keyword>
<dbReference type="EMBL" id="BMAC01000379">
    <property type="protein sequence ID" value="GFP95247.1"/>
    <property type="molecule type" value="Genomic_DNA"/>
</dbReference>
<evidence type="ECO:0000313" key="1">
    <source>
        <dbReference type="EMBL" id="GFP95247.1"/>
    </source>
</evidence>
<dbReference type="PANTHER" id="PTHR37738:SF1">
    <property type="entry name" value="OS03G0257000 PROTEIN"/>
    <property type="match status" value="1"/>
</dbReference>
<dbReference type="AlphaFoldDB" id="A0A830C3E7"/>
<organism evidence="1 2">
    <name type="scientific">Phtheirospermum japonicum</name>
    <dbReference type="NCBI Taxonomy" id="374723"/>
    <lineage>
        <taxon>Eukaryota</taxon>
        <taxon>Viridiplantae</taxon>
        <taxon>Streptophyta</taxon>
        <taxon>Embryophyta</taxon>
        <taxon>Tracheophyta</taxon>
        <taxon>Spermatophyta</taxon>
        <taxon>Magnoliopsida</taxon>
        <taxon>eudicotyledons</taxon>
        <taxon>Gunneridae</taxon>
        <taxon>Pentapetalae</taxon>
        <taxon>asterids</taxon>
        <taxon>lamiids</taxon>
        <taxon>Lamiales</taxon>
        <taxon>Orobanchaceae</taxon>
        <taxon>Orobanchaceae incertae sedis</taxon>
        <taxon>Phtheirospermum</taxon>
    </lineage>
</organism>
<evidence type="ECO:0000313" key="2">
    <source>
        <dbReference type="Proteomes" id="UP000653305"/>
    </source>
</evidence>
<protein>
    <submittedName>
        <fullName evidence="1">Uncharacterized protein</fullName>
    </submittedName>
</protein>
<dbReference type="PANTHER" id="PTHR37738">
    <property type="entry name" value="OS03G0209700 PROTEIN"/>
    <property type="match status" value="1"/>
</dbReference>